<name>A0ABS4FXI7_9BACL</name>
<gene>
    <name evidence="2" type="ORF">J2Z32_003972</name>
</gene>
<protein>
    <submittedName>
        <fullName evidence="2">Uncharacterized protein</fullName>
    </submittedName>
</protein>
<dbReference type="Proteomes" id="UP001519272">
    <property type="component" value="Unassembled WGS sequence"/>
</dbReference>
<keyword evidence="3" id="KW-1185">Reference proteome</keyword>
<evidence type="ECO:0000256" key="1">
    <source>
        <dbReference type="SAM" id="MobiDB-lite"/>
    </source>
</evidence>
<dbReference type="EMBL" id="JAGGKG010000024">
    <property type="protein sequence ID" value="MBP1907297.1"/>
    <property type="molecule type" value="Genomic_DNA"/>
</dbReference>
<comment type="caution">
    <text evidence="2">The sequence shown here is derived from an EMBL/GenBank/DDBJ whole genome shotgun (WGS) entry which is preliminary data.</text>
</comment>
<evidence type="ECO:0000313" key="2">
    <source>
        <dbReference type="EMBL" id="MBP1907297.1"/>
    </source>
</evidence>
<reference evidence="2 3" key="1">
    <citation type="submission" date="2021-03" db="EMBL/GenBank/DDBJ databases">
        <title>Genomic Encyclopedia of Type Strains, Phase IV (KMG-IV): sequencing the most valuable type-strain genomes for metagenomic binning, comparative biology and taxonomic classification.</title>
        <authorList>
            <person name="Goeker M."/>
        </authorList>
    </citation>
    <scope>NUCLEOTIDE SEQUENCE [LARGE SCALE GENOMIC DNA]</scope>
    <source>
        <strain evidence="2 3">DSM 14349</strain>
    </source>
</reference>
<proteinExistence type="predicted"/>
<evidence type="ECO:0000313" key="3">
    <source>
        <dbReference type="Proteomes" id="UP001519272"/>
    </source>
</evidence>
<dbReference type="RefSeq" id="WP_210090876.1">
    <property type="nucleotide sequence ID" value="NZ_JAGGKG010000024.1"/>
</dbReference>
<feature type="region of interest" description="Disordered" evidence="1">
    <location>
        <begin position="1"/>
        <end position="23"/>
    </location>
</feature>
<feature type="compositionally biased region" description="Basic residues" evidence="1">
    <location>
        <begin position="1"/>
        <end position="22"/>
    </location>
</feature>
<sequence length="97" mass="10903">MAFSKKNNKTKKQSPRTNPKKPKGLEYTVAALLLTGKLKVDSVEIFREASFVVTLVGQYNSNDINQNNVEQMVQFLDNHGDLTFNDFINALKKKAGN</sequence>
<accession>A0ABS4FXI7</accession>
<organism evidence="2 3">
    <name type="scientific">Paenibacillus turicensis</name>
    <dbReference type="NCBI Taxonomy" id="160487"/>
    <lineage>
        <taxon>Bacteria</taxon>
        <taxon>Bacillati</taxon>
        <taxon>Bacillota</taxon>
        <taxon>Bacilli</taxon>
        <taxon>Bacillales</taxon>
        <taxon>Paenibacillaceae</taxon>
        <taxon>Paenibacillus</taxon>
    </lineage>
</organism>